<dbReference type="Proteomes" id="UP000700596">
    <property type="component" value="Unassembled WGS sequence"/>
</dbReference>
<feature type="region of interest" description="Disordered" evidence="1">
    <location>
        <begin position="377"/>
        <end position="424"/>
    </location>
</feature>
<dbReference type="EMBL" id="JAGMWT010000007">
    <property type="protein sequence ID" value="KAH7125752.1"/>
    <property type="molecule type" value="Genomic_DNA"/>
</dbReference>
<sequence length="486" mass="55851">MNDPHEPHPLPLFSEQGHIDFDLDQASSSFLPEQPREQVHILPWELIDFSNASSGWQYSANIQPYHTAHAQHHTSDSVRSSYSSHARSSNQSLFSHHRWRGSVASTCTTWSNASSASKEFNVAHTERLLNANSTPGYSSIGQTTQEPMMEYPQPQTSQHQATSAKGQFLTCVSRNRRARRSMKEPRYWCTSCHEGFGEKYDWKRHEEAYQERIETYYCSLCKKTYFLEKDFLHHHTKSHRCQTCAEDKHADSARQIRSPKTGWGCGFCDRFDTDWTERCNHVARHFENGETIEKWRQTRVILSLLQQPLLRQKWNDYVDMKQSGRPGLLSFAFNNHTTGRTEDYPENGGKPQLQDLLEYFTHDEDAAALVRLAYEKGTKTAPDSPTRTLTKRRKHSPNKELPTLPSRQQHPDKELPRLPTGQPEMNQELNASLAAPDMMADLDIEPWGSIMDTILEDPMLPDSMAFSYNLEYGALGGNVSANFHHH</sequence>
<evidence type="ECO:0000259" key="2">
    <source>
        <dbReference type="PROSITE" id="PS00028"/>
    </source>
</evidence>
<dbReference type="AlphaFoldDB" id="A0A9P9DVD8"/>
<keyword evidence="4" id="KW-1185">Reference proteome</keyword>
<dbReference type="InterPro" id="IPR013087">
    <property type="entry name" value="Znf_C2H2_type"/>
</dbReference>
<evidence type="ECO:0000313" key="3">
    <source>
        <dbReference type="EMBL" id="KAH7125752.1"/>
    </source>
</evidence>
<accession>A0A9P9DVD8</accession>
<reference evidence="3" key="1">
    <citation type="journal article" date="2021" name="Nat. Commun.">
        <title>Genetic determinants of endophytism in the Arabidopsis root mycobiome.</title>
        <authorList>
            <person name="Mesny F."/>
            <person name="Miyauchi S."/>
            <person name="Thiergart T."/>
            <person name="Pickel B."/>
            <person name="Atanasova L."/>
            <person name="Karlsson M."/>
            <person name="Huettel B."/>
            <person name="Barry K.W."/>
            <person name="Haridas S."/>
            <person name="Chen C."/>
            <person name="Bauer D."/>
            <person name="Andreopoulos W."/>
            <person name="Pangilinan J."/>
            <person name="LaButti K."/>
            <person name="Riley R."/>
            <person name="Lipzen A."/>
            <person name="Clum A."/>
            <person name="Drula E."/>
            <person name="Henrissat B."/>
            <person name="Kohler A."/>
            <person name="Grigoriev I.V."/>
            <person name="Martin F.M."/>
            <person name="Hacquard S."/>
        </authorList>
    </citation>
    <scope>NUCLEOTIDE SEQUENCE</scope>
    <source>
        <strain evidence="3">MPI-CAGE-CH-0243</strain>
    </source>
</reference>
<evidence type="ECO:0000256" key="1">
    <source>
        <dbReference type="SAM" id="MobiDB-lite"/>
    </source>
</evidence>
<comment type="caution">
    <text evidence="3">The sequence shown here is derived from an EMBL/GenBank/DDBJ whole genome shotgun (WGS) entry which is preliminary data.</text>
</comment>
<organism evidence="3 4">
    <name type="scientific">Dendryphion nanum</name>
    <dbReference type="NCBI Taxonomy" id="256645"/>
    <lineage>
        <taxon>Eukaryota</taxon>
        <taxon>Fungi</taxon>
        <taxon>Dikarya</taxon>
        <taxon>Ascomycota</taxon>
        <taxon>Pezizomycotina</taxon>
        <taxon>Dothideomycetes</taxon>
        <taxon>Pleosporomycetidae</taxon>
        <taxon>Pleosporales</taxon>
        <taxon>Torulaceae</taxon>
        <taxon>Dendryphion</taxon>
    </lineage>
</organism>
<protein>
    <recommendedName>
        <fullName evidence="2">C2H2-type domain-containing protein</fullName>
    </recommendedName>
</protein>
<name>A0A9P9DVD8_9PLEO</name>
<proteinExistence type="predicted"/>
<feature type="domain" description="C2H2-type" evidence="2">
    <location>
        <begin position="218"/>
        <end position="239"/>
    </location>
</feature>
<gene>
    <name evidence="3" type="ORF">B0J11DRAFT_313576</name>
</gene>
<dbReference type="PROSITE" id="PS00028">
    <property type="entry name" value="ZINC_FINGER_C2H2_1"/>
    <property type="match status" value="1"/>
</dbReference>
<evidence type="ECO:0000313" key="4">
    <source>
        <dbReference type="Proteomes" id="UP000700596"/>
    </source>
</evidence>
<dbReference type="OrthoDB" id="654211at2759"/>